<dbReference type="AlphaFoldDB" id="A0A6L9QAT1"/>
<dbReference type="RefSeq" id="WP_163054364.1">
    <property type="nucleotide sequence ID" value="NZ_JAAGLI010000213.1"/>
</dbReference>
<sequence>MMTCYEHLDLLREQIERHLPELSAHLARRSQILHVSRRGAPERYVVWSHYAGAYEWMGGQDAGAQLGADALQAVEQIKRTLLPTL</sequence>
<gene>
    <name evidence="1" type="ORF">G3I70_08895</name>
</gene>
<evidence type="ECO:0000313" key="1">
    <source>
        <dbReference type="EMBL" id="NEA22607.1"/>
    </source>
</evidence>
<dbReference type="Proteomes" id="UP000475532">
    <property type="component" value="Unassembled WGS sequence"/>
</dbReference>
<reference evidence="1 2" key="1">
    <citation type="submission" date="2020-01" db="EMBL/GenBank/DDBJ databases">
        <title>Insect and environment-associated Actinomycetes.</title>
        <authorList>
            <person name="Currrie C."/>
            <person name="Chevrette M."/>
            <person name="Carlson C."/>
            <person name="Stubbendieck R."/>
            <person name="Wendt-Pienkowski E."/>
        </authorList>
    </citation>
    <scope>NUCLEOTIDE SEQUENCE [LARGE SCALE GENOMIC DNA]</scope>
    <source>
        <strain evidence="1 2">SID10258</strain>
    </source>
</reference>
<organism evidence="1 2">
    <name type="scientific">Actinomadura bangladeshensis</name>
    <dbReference type="NCBI Taxonomy" id="453573"/>
    <lineage>
        <taxon>Bacteria</taxon>
        <taxon>Bacillati</taxon>
        <taxon>Actinomycetota</taxon>
        <taxon>Actinomycetes</taxon>
        <taxon>Streptosporangiales</taxon>
        <taxon>Thermomonosporaceae</taxon>
        <taxon>Actinomadura</taxon>
    </lineage>
</organism>
<proteinExistence type="predicted"/>
<comment type="caution">
    <text evidence="1">The sequence shown here is derived from an EMBL/GenBank/DDBJ whole genome shotgun (WGS) entry which is preliminary data.</text>
</comment>
<accession>A0A6L9QAT1</accession>
<dbReference type="EMBL" id="JAAGLI010000213">
    <property type="protein sequence ID" value="NEA22607.1"/>
    <property type="molecule type" value="Genomic_DNA"/>
</dbReference>
<protein>
    <submittedName>
        <fullName evidence="1">Uncharacterized protein</fullName>
    </submittedName>
</protein>
<evidence type="ECO:0000313" key="2">
    <source>
        <dbReference type="Proteomes" id="UP000475532"/>
    </source>
</evidence>
<name>A0A6L9QAT1_9ACTN</name>